<keyword evidence="4" id="KW-1185">Reference proteome</keyword>
<feature type="chain" id="PRO_5022980637" description="OmpA-like domain-containing protein" evidence="2">
    <location>
        <begin position="23"/>
        <end position="370"/>
    </location>
</feature>
<evidence type="ECO:0000256" key="2">
    <source>
        <dbReference type="SAM" id="SignalP"/>
    </source>
</evidence>
<comment type="caution">
    <text evidence="3">The sequence shown here is derived from an EMBL/GenBank/DDBJ whole genome shotgun (WGS) entry which is preliminary data.</text>
</comment>
<feature type="compositionally biased region" description="Low complexity" evidence="1">
    <location>
        <begin position="237"/>
        <end position="268"/>
    </location>
</feature>
<dbReference type="EMBL" id="VPFL01000012">
    <property type="protein sequence ID" value="TXF11591.1"/>
    <property type="molecule type" value="Genomic_DNA"/>
</dbReference>
<dbReference type="CDD" id="cd06911">
    <property type="entry name" value="VirB9_CagX_TrbG"/>
    <property type="match status" value="1"/>
</dbReference>
<organism evidence="3 4">
    <name type="scientific">Pelomicrobium methylotrophicum</name>
    <dbReference type="NCBI Taxonomy" id="2602750"/>
    <lineage>
        <taxon>Bacteria</taxon>
        <taxon>Pseudomonadati</taxon>
        <taxon>Pseudomonadota</taxon>
        <taxon>Hydrogenophilia</taxon>
        <taxon>Hydrogenophilia incertae sedis</taxon>
        <taxon>Pelomicrobium</taxon>
    </lineage>
</organism>
<dbReference type="OrthoDB" id="9033485at2"/>
<evidence type="ECO:0000256" key="1">
    <source>
        <dbReference type="SAM" id="MobiDB-lite"/>
    </source>
</evidence>
<sequence>MRRTILSSVVTAALGCAPAISAAQAPFDFDYVASGPTGARPALVFNDGKHTWIQPVAGKEMEVVGMPSRRSGPYIVVPGLPERILVSSGGATGIIARASSAEAWTPPSVRCESATTYVSFQKLRSRPDDSGERTIASIILEARRAERIVVTGHPDSKSKTLAENRARYVRERLIDAGVPDSVIEVRVELRPSPEREAKIEMKMPCQIIPDAPRANRAEPVPAAEPAIQTPMPDDAKAMQAAPAGASGQPPAPAAAASAGPFAMANAPAHEVSATDEAPPAQNDPAKSTPPSATFALRAGDRLSHALRAFLALHGVGLEWKAKYDLEITSDTEIGGADWKKTTAAAMEAAGFSAVFVRENNIVYVTDQPGR</sequence>
<evidence type="ECO:0000313" key="3">
    <source>
        <dbReference type="EMBL" id="TXF11591.1"/>
    </source>
</evidence>
<accession>A0A5C7EHP7</accession>
<dbReference type="RefSeq" id="WP_147799990.1">
    <property type="nucleotide sequence ID" value="NZ_VPFL01000012.1"/>
</dbReference>
<evidence type="ECO:0008006" key="5">
    <source>
        <dbReference type="Google" id="ProtNLM"/>
    </source>
</evidence>
<gene>
    <name evidence="3" type="ORF">FR698_09635</name>
</gene>
<protein>
    <recommendedName>
        <fullName evidence="5">OmpA-like domain-containing protein</fullName>
    </recommendedName>
</protein>
<dbReference type="SUPFAM" id="SSF103088">
    <property type="entry name" value="OmpA-like"/>
    <property type="match status" value="1"/>
</dbReference>
<evidence type="ECO:0000313" key="4">
    <source>
        <dbReference type="Proteomes" id="UP000321201"/>
    </source>
</evidence>
<dbReference type="Proteomes" id="UP000321201">
    <property type="component" value="Unassembled WGS sequence"/>
</dbReference>
<dbReference type="PROSITE" id="PS51257">
    <property type="entry name" value="PROKAR_LIPOPROTEIN"/>
    <property type="match status" value="1"/>
</dbReference>
<dbReference type="InterPro" id="IPR036737">
    <property type="entry name" value="OmpA-like_sf"/>
</dbReference>
<feature type="region of interest" description="Disordered" evidence="1">
    <location>
        <begin position="225"/>
        <end position="292"/>
    </location>
</feature>
<dbReference type="Gene3D" id="3.30.1330.60">
    <property type="entry name" value="OmpA-like domain"/>
    <property type="match status" value="1"/>
</dbReference>
<proteinExistence type="predicted"/>
<feature type="signal peptide" evidence="2">
    <location>
        <begin position="1"/>
        <end position="22"/>
    </location>
</feature>
<name>A0A5C7EHP7_9PROT</name>
<dbReference type="InParanoid" id="A0A5C7EHP7"/>
<reference evidence="3 4" key="1">
    <citation type="submission" date="2019-08" db="EMBL/GenBank/DDBJ databases">
        <title>Pelomicrobium methylotrophicum gen. nov., sp. nov. a moderately thermophilic, facultatively anaerobic, lithoautotrophic and methylotrophic bacterium isolated from a terrestrial mud volcano.</title>
        <authorList>
            <person name="Slobodkina G.B."/>
            <person name="Merkel A.Y."/>
            <person name="Slobodkin A.I."/>
        </authorList>
    </citation>
    <scope>NUCLEOTIDE SEQUENCE [LARGE SCALE GENOMIC DNA]</scope>
    <source>
        <strain evidence="3 4">SM250</strain>
    </source>
</reference>
<dbReference type="AlphaFoldDB" id="A0A5C7EHP7"/>
<dbReference type="InterPro" id="IPR033645">
    <property type="entry name" value="VirB9/CagX/TrbG_C"/>
</dbReference>
<keyword evidence="2" id="KW-0732">Signal</keyword>